<feature type="region of interest" description="Disordered" evidence="1">
    <location>
        <begin position="22"/>
        <end position="48"/>
    </location>
</feature>
<feature type="chain" id="PRO_5034175644" description="DUF305 domain-containing protein" evidence="2">
    <location>
        <begin position="21"/>
        <end position="210"/>
    </location>
</feature>
<dbReference type="KEGG" id="sfa:Sfla_0867"/>
<evidence type="ECO:0000313" key="4">
    <source>
        <dbReference type="EMBL" id="ADW02325.1"/>
    </source>
</evidence>
<evidence type="ECO:0000259" key="3">
    <source>
        <dbReference type="Pfam" id="PF03713"/>
    </source>
</evidence>
<dbReference type="EMBL" id="CP002475">
    <property type="protein sequence ID" value="ADW02325.1"/>
    <property type="molecule type" value="Genomic_DNA"/>
</dbReference>
<evidence type="ECO:0000313" key="5">
    <source>
        <dbReference type="Proteomes" id="UP000002066"/>
    </source>
</evidence>
<dbReference type="OrthoDB" id="3538028at2"/>
<evidence type="ECO:0000256" key="1">
    <source>
        <dbReference type="SAM" id="MobiDB-lite"/>
    </source>
</evidence>
<name>A0A8D4BFE2_STRFA</name>
<gene>
    <name evidence="4" type="ordered locus">Sfla_0867</name>
</gene>
<dbReference type="Gene3D" id="1.20.1260.10">
    <property type="match status" value="1"/>
</dbReference>
<dbReference type="PROSITE" id="PS51257">
    <property type="entry name" value="PROKAR_LIPOPROTEIN"/>
    <property type="match status" value="1"/>
</dbReference>
<feature type="compositionally biased region" description="Polar residues" evidence="1">
    <location>
        <begin position="28"/>
        <end position="37"/>
    </location>
</feature>
<keyword evidence="2" id="KW-0732">Signal</keyword>
<dbReference type="InterPro" id="IPR012347">
    <property type="entry name" value="Ferritin-like"/>
</dbReference>
<dbReference type="InterPro" id="IPR005183">
    <property type="entry name" value="DUF305_CopM-like"/>
</dbReference>
<feature type="domain" description="DUF305" evidence="3">
    <location>
        <begin position="50"/>
        <end position="189"/>
    </location>
</feature>
<dbReference type="Pfam" id="PF03713">
    <property type="entry name" value="DUF305"/>
    <property type="match status" value="1"/>
</dbReference>
<sequence length="210" mass="22313">MPTRRATALLLLLTVLTGCAREGGQETEPGSVSVPSRTTAAPAPSADPTDSAWVQLMIPMDEQAVALLDMAAEKPAGPRLRAWAARLRTDQVAELAELRGLRTRMGLPDTDLHEGHDMPGMVTAEDLRNARASGGAAFDRLLVTQIHDHLRQSEQVSRSETTAGSGAEARARARELVAVRGKQLASLTSLCAGRAADVPEPFACPLDHPV</sequence>
<organism evidence="4 5">
    <name type="scientific">Streptomyces pratensis (strain ATCC 33331 / IAF-45CD)</name>
    <dbReference type="NCBI Taxonomy" id="591167"/>
    <lineage>
        <taxon>Bacteria</taxon>
        <taxon>Bacillati</taxon>
        <taxon>Actinomycetota</taxon>
        <taxon>Actinomycetes</taxon>
        <taxon>Kitasatosporales</taxon>
        <taxon>Streptomycetaceae</taxon>
        <taxon>Streptomyces</taxon>
    </lineage>
</organism>
<dbReference type="AlphaFoldDB" id="A0A8D4BFE2"/>
<protein>
    <recommendedName>
        <fullName evidence="3">DUF305 domain-containing protein</fullName>
    </recommendedName>
</protein>
<proteinExistence type="predicted"/>
<dbReference type="Proteomes" id="UP000002066">
    <property type="component" value="Chromosome"/>
</dbReference>
<feature type="compositionally biased region" description="Low complexity" evidence="1">
    <location>
        <begin position="38"/>
        <end position="48"/>
    </location>
</feature>
<accession>A0A8D4BFE2</accession>
<feature type="signal peptide" evidence="2">
    <location>
        <begin position="1"/>
        <end position="20"/>
    </location>
</feature>
<evidence type="ECO:0000256" key="2">
    <source>
        <dbReference type="SAM" id="SignalP"/>
    </source>
</evidence>
<reference evidence="4 5" key="1">
    <citation type="submission" date="2011-01" db="EMBL/GenBank/DDBJ databases">
        <title>Complete sequence of chromosome of Streptomyces flavogriseus ATCC 33331.</title>
        <authorList>
            <consortium name="US DOE Joint Genome Institute"/>
            <person name="Lucas S."/>
            <person name="Copeland A."/>
            <person name="Lapidus A."/>
            <person name="Cheng J.-F."/>
            <person name="Goodwin L."/>
            <person name="Pitluck S."/>
            <person name="Davenport K."/>
            <person name="Detter J.C."/>
            <person name="Han C."/>
            <person name="Tapia R."/>
            <person name="Land M."/>
            <person name="Hauser L."/>
            <person name="Kyrpides N."/>
            <person name="Ivanova N."/>
            <person name="Ovchinnikova G."/>
            <person name="Pagani I."/>
            <person name="Brumm P."/>
            <person name="Mead D."/>
            <person name="Woyke T."/>
        </authorList>
    </citation>
    <scope>NUCLEOTIDE SEQUENCE [LARGE SCALE GENOMIC DNA]</scope>
    <source>
        <strain evidence="5">ATCC 33331 / IAF-45CD</strain>
    </source>
</reference>